<evidence type="ECO:0000256" key="1">
    <source>
        <dbReference type="ARBA" id="ARBA00004236"/>
    </source>
</evidence>
<evidence type="ECO:0000256" key="4">
    <source>
        <dbReference type="ARBA" id="ARBA00022679"/>
    </source>
</evidence>
<sequence length="290" mass="30386">MSLAQTIADPRSAQRRPASASVIIPAHNEAAVIERTLRPLARAAAAGELEVIVVCNGCHDETAAVAASVPGVIVIETEIASKPHALNLGDARASAWPRVYLDADIVADESSVRGVALWLSLNDGFAARPTAEYELGSASWPVRAYYRARSRVPSLHEAMWGAGIYALSHAAHERLGSFPEVVGDDLWVDRLFDPDEKAIVTGAPVIVQTPRTLAALLAVTRRAVRGAAAAGPSGRSASTTGGTLSGIARSVRGPATAFDAAVYLAVALLARASRASLGAKRGWERDDSSR</sequence>
<reference evidence="12" key="1">
    <citation type="journal article" date="2019" name="Int. J. Syst. Evol. Microbiol.">
        <title>The Global Catalogue of Microorganisms (GCM) 10K type strain sequencing project: providing services to taxonomists for standard genome sequencing and annotation.</title>
        <authorList>
            <consortium name="The Broad Institute Genomics Platform"/>
            <consortium name="The Broad Institute Genome Sequencing Center for Infectious Disease"/>
            <person name="Wu L."/>
            <person name="Ma J."/>
        </authorList>
    </citation>
    <scope>NUCLEOTIDE SEQUENCE [LARGE SCALE GENOMIC DNA]</scope>
    <source>
        <strain evidence="12">JCM 17591</strain>
    </source>
</reference>
<dbReference type="InterPro" id="IPR029044">
    <property type="entry name" value="Nucleotide-diphossugar_trans"/>
</dbReference>
<evidence type="ECO:0000313" key="12">
    <source>
        <dbReference type="Proteomes" id="UP001501079"/>
    </source>
</evidence>
<evidence type="ECO:0000259" key="10">
    <source>
        <dbReference type="Pfam" id="PF00535"/>
    </source>
</evidence>
<organism evidence="11 12">
    <name type="scientific">Gryllotalpicola koreensis</name>
    <dbReference type="NCBI Taxonomy" id="993086"/>
    <lineage>
        <taxon>Bacteria</taxon>
        <taxon>Bacillati</taxon>
        <taxon>Actinomycetota</taxon>
        <taxon>Actinomycetes</taxon>
        <taxon>Micrococcales</taxon>
        <taxon>Microbacteriaceae</taxon>
        <taxon>Gryllotalpicola</taxon>
    </lineage>
</organism>
<keyword evidence="5" id="KW-0472">Membrane</keyword>
<evidence type="ECO:0000256" key="3">
    <source>
        <dbReference type="ARBA" id="ARBA00022676"/>
    </source>
</evidence>
<evidence type="ECO:0000256" key="2">
    <source>
        <dbReference type="ARBA" id="ARBA00022475"/>
    </source>
</evidence>
<dbReference type="PANTHER" id="PTHR43646:SF2">
    <property type="entry name" value="GLYCOSYLTRANSFERASE 2-LIKE DOMAIN-CONTAINING PROTEIN"/>
    <property type="match status" value="1"/>
</dbReference>
<comment type="similarity">
    <text evidence="8">Belongs to the glycosyltransferase 2 family. CrtQ subfamily.</text>
</comment>
<evidence type="ECO:0000313" key="11">
    <source>
        <dbReference type="EMBL" id="GAA4167197.1"/>
    </source>
</evidence>
<feature type="domain" description="Glycosyltransferase 2-like" evidence="10">
    <location>
        <begin position="21"/>
        <end position="116"/>
    </location>
</feature>
<accession>A0ABP7ZPD6</accession>
<dbReference type="SUPFAM" id="SSF53448">
    <property type="entry name" value="Nucleotide-diphospho-sugar transferases"/>
    <property type="match status" value="1"/>
</dbReference>
<proteinExistence type="inferred from homology"/>
<evidence type="ECO:0000256" key="6">
    <source>
        <dbReference type="ARBA" id="ARBA00037281"/>
    </source>
</evidence>
<dbReference type="EMBL" id="BAABBW010000001">
    <property type="protein sequence ID" value="GAA4167197.1"/>
    <property type="molecule type" value="Genomic_DNA"/>
</dbReference>
<dbReference type="PANTHER" id="PTHR43646">
    <property type="entry name" value="GLYCOSYLTRANSFERASE"/>
    <property type="match status" value="1"/>
</dbReference>
<keyword evidence="4" id="KW-0808">Transferase</keyword>
<evidence type="ECO:0000256" key="7">
    <source>
        <dbReference type="ARBA" id="ARBA00037904"/>
    </source>
</evidence>
<evidence type="ECO:0000256" key="8">
    <source>
        <dbReference type="ARBA" id="ARBA00038120"/>
    </source>
</evidence>
<comment type="subcellular location">
    <subcellularLocation>
        <location evidence="1">Cell membrane</location>
    </subcellularLocation>
</comment>
<dbReference type="Proteomes" id="UP001501079">
    <property type="component" value="Unassembled WGS sequence"/>
</dbReference>
<gene>
    <name evidence="11" type="ORF">GCM10022287_00360</name>
</gene>
<comment type="caution">
    <text evidence="11">The sequence shown here is derived from an EMBL/GenBank/DDBJ whole genome shotgun (WGS) entry which is preliminary data.</text>
</comment>
<keyword evidence="2" id="KW-1003">Cell membrane</keyword>
<evidence type="ECO:0000256" key="9">
    <source>
        <dbReference type="ARBA" id="ARBA00040345"/>
    </source>
</evidence>
<name>A0ABP7ZPD6_9MICO</name>
<dbReference type="Gene3D" id="3.90.550.10">
    <property type="entry name" value="Spore Coat Polysaccharide Biosynthesis Protein SpsA, Chain A"/>
    <property type="match status" value="1"/>
</dbReference>
<dbReference type="Pfam" id="PF00535">
    <property type="entry name" value="Glycos_transf_2"/>
    <property type="match status" value="1"/>
</dbReference>
<dbReference type="RefSeq" id="WP_344751212.1">
    <property type="nucleotide sequence ID" value="NZ_BAABBW010000001.1"/>
</dbReference>
<protein>
    <recommendedName>
        <fullName evidence="9">4,4'-diaponeurosporenoate glycosyltransferase</fullName>
    </recommendedName>
</protein>
<evidence type="ECO:0000256" key="5">
    <source>
        <dbReference type="ARBA" id="ARBA00023136"/>
    </source>
</evidence>
<comment type="pathway">
    <text evidence="7">Carotenoid biosynthesis; staphyloxanthin biosynthesis; staphyloxanthin from farnesyl diphosphate: step 4/5.</text>
</comment>
<comment type="function">
    <text evidence="6">Catalyzes the glycosylation of 4,4'-diaponeurosporenoate, i.e. the esterification of glucose at the C1'' position with the carboxyl group of 4,4'-diaponeurosporenic acid, to form glycosyl-4,4'-diaponeurosporenoate. This is a step in the biosynthesis of staphyloxanthin, an orange pigment present in most staphylococci strains.</text>
</comment>
<dbReference type="InterPro" id="IPR001173">
    <property type="entry name" value="Glyco_trans_2-like"/>
</dbReference>
<keyword evidence="12" id="KW-1185">Reference proteome</keyword>
<keyword evidence="3" id="KW-0328">Glycosyltransferase</keyword>